<dbReference type="Proteomes" id="UP000553980">
    <property type="component" value="Unassembled WGS sequence"/>
</dbReference>
<dbReference type="AlphaFoldDB" id="A0AB34Z0S9"/>
<gene>
    <name evidence="1" type="ORF">GGQ79_004668</name>
</gene>
<comment type="caution">
    <text evidence="1">The sequence shown here is derived from an EMBL/GenBank/DDBJ whole genome shotgun (WGS) entry which is preliminary data.</text>
</comment>
<organism evidence="1 2">
    <name type="scientific">Brucella pecoris</name>
    <dbReference type="NCBI Taxonomy" id="867683"/>
    <lineage>
        <taxon>Bacteria</taxon>
        <taxon>Pseudomonadati</taxon>
        <taxon>Pseudomonadota</taxon>
        <taxon>Alphaproteobacteria</taxon>
        <taxon>Hyphomicrobiales</taxon>
        <taxon>Brucellaceae</taxon>
        <taxon>Brucella/Ochrobactrum group</taxon>
        <taxon>Brucella</taxon>
    </lineage>
</organism>
<dbReference type="EMBL" id="JACIEX010000019">
    <property type="protein sequence ID" value="MBB4096113.1"/>
    <property type="molecule type" value="Genomic_DNA"/>
</dbReference>
<protein>
    <submittedName>
        <fullName evidence="1">Uncharacterized protein</fullName>
    </submittedName>
</protein>
<proteinExistence type="predicted"/>
<keyword evidence="2" id="KW-1185">Reference proteome</keyword>
<accession>A0AB34Z0S9</accession>
<reference evidence="1 2" key="1">
    <citation type="submission" date="2020-08" db="EMBL/GenBank/DDBJ databases">
        <title>Genomic Encyclopedia of Type Strains, Phase IV (KMG-IV): sequencing the most valuable type-strain genomes for metagenomic binning, comparative biology and taxonomic classification.</title>
        <authorList>
            <person name="Goeker M."/>
        </authorList>
    </citation>
    <scope>NUCLEOTIDE SEQUENCE [LARGE SCALE GENOMIC DNA]</scope>
    <source>
        <strain evidence="1 2">DSM 23868</strain>
    </source>
</reference>
<evidence type="ECO:0000313" key="2">
    <source>
        <dbReference type="Proteomes" id="UP000553980"/>
    </source>
</evidence>
<sequence length="81" mass="8902">MQAVNLAATLALLLLHDGLRLIERPEEDRPQLLVTGDLPLDIADGPPEIGLQLAQRLARSLELLGMRVTLVLDQDDLPTRT</sequence>
<evidence type="ECO:0000313" key="1">
    <source>
        <dbReference type="EMBL" id="MBB4096113.1"/>
    </source>
</evidence>
<name>A0AB34Z0S9_9HYPH</name>